<dbReference type="EMBL" id="FNXE01000015">
    <property type="protein sequence ID" value="SEH77088.1"/>
    <property type="molecule type" value="Genomic_DNA"/>
</dbReference>
<keyword evidence="2" id="KW-1185">Reference proteome</keyword>
<reference evidence="1 2" key="1">
    <citation type="submission" date="2016-10" db="EMBL/GenBank/DDBJ databases">
        <authorList>
            <person name="de Groot N.N."/>
        </authorList>
    </citation>
    <scope>NUCLEOTIDE SEQUENCE [LARGE SCALE GENOMIC DNA]</scope>
    <source>
        <strain evidence="1 2">CGMCC 1.10825</strain>
    </source>
</reference>
<organism evidence="1 2">
    <name type="scientific">Paenimyroides marinum</name>
    <dbReference type="NCBI Taxonomy" id="1159016"/>
    <lineage>
        <taxon>Bacteria</taxon>
        <taxon>Pseudomonadati</taxon>
        <taxon>Bacteroidota</taxon>
        <taxon>Flavobacteriia</taxon>
        <taxon>Flavobacteriales</taxon>
        <taxon>Flavobacteriaceae</taxon>
        <taxon>Paenimyroides</taxon>
    </lineage>
</organism>
<proteinExistence type="predicted"/>
<dbReference type="AlphaFoldDB" id="A0A1H6KMY2"/>
<dbReference type="InterPro" id="IPR024530">
    <property type="entry name" value="QSregVF_b"/>
</dbReference>
<evidence type="ECO:0008006" key="3">
    <source>
        <dbReference type="Google" id="ProtNLM"/>
    </source>
</evidence>
<accession>A0A1H6KMY2</accession>
<sequence>MNAGSLYKICVSVTHNMEDQNKELIELAHAKMPFGKFKGRFLVDIPEPYYVWYKNKGFPAGKLGKQLAMMYEIKLNCLETMIRNIKDKFSKG</sequence>
<evidence type="ECO:0000313" key="2">
    <source>
        <dbReference type="Proteomes" id="UP000199634"/>
    </source>
</evidence>
<dbReference type="Proteomes" id="UP000199634">
    <property type="component" value="Unassembled WGS sequence"/>
</dbReference>
<gene>
    <name evidence="1" type="ORF">SAMN02927937_01340</name>
</gene>
<name>A0A1H6KMY2_9FLAO</name>
<protein>
    <recommendedName>
        <fullName evidence="3">DUF3820 family protein</fullName>
    </recommendedName>
</protein>
<evidence type="ECO:0000313" key="1">
    <source>
        <dbReference type="EMBL" id="SEH77088.1"/>
    </source>
</evidence>
<dbReference type="STRING" id="1159016.SAMN02927937_01340"/>
<dbReference type="Pfam" id="PF12843">
    <property type="entry name" value="QSregVF_b"/>
    <property type="match status" value="1"/>
</dbReference>